<evidence type="ECO:0000256" key="3">
    <source>
        <dbReference type="ARBA" id="ARBA00022833"/>
    </source>
</evidence>
<feature type="compositionally biased region" description="Polar residues" evidence="4">
    <location>
        <begin position="57"/>
        <end position="71"/>
    </location>
</feature>
<feature type="region of interest" description="Disordered" evidence="4">
    <location>
        <begin position="49"/>
        <end position="72"/>
    </location>
</feature>
<dbReference type="InterPro" id="IPR027377">
    <property type="entry name" value="ZAR1/RTP1-5-like_Znf-3CxxC"/>
</dbReference>
<dbReference type="InterPro" id="IPR033446">
    <property type="entry name" value="ZCCHC24_Znf-3CxxC"/>
</dbReference>
<dbReference type="SMART" id="SM01328">
    <property type="entry name" value="zf-3CxxC"/>
    <property type="match status" value="1"/>
</dbReference>
<keyword evidence="3" id="KW-0862">Zinc</keyword>
<reference evidence="7" key="1">
    <citation type="submission" date="2022-11" db="UniProtKB">
        <authorList>
            <consortium name="WormBaseParasite"/>
        </authorList>
    </citation>
    <scope>IDENTIFICATION</scope>
</reference>
<feature type="compositionally biased region" description="Basic and acidic residues" evidence="4">
    <location>
        <begin position="299"/>
        <end position="308"/>
    </location>
</feature>
<evidence type="ECO:0000256" key="1">
    <source>
        <dbReference type="ARBA" id="ARBA00022723"/>
    </source>
</evidence>
<dbReference type="InterPro" id="IPR025829">
    <property type="entry name" value="Zn_knuckle_CX2CX3GHX4C"/>
</dbReference>
<evidence type="ECO:0000259" key="5">
    <source>
        <dbReference type="SMART" id="SM01328"/>
    </source>
</evidence>
<evidence type="ECO:0000313" key="7">
    <source>
        <dbReference type="WBParaSite" id="PSAMB.scaffold1810size27710.g15015.t1"/>
    </source>
</evidence>
<dbReference type="AlphaFoldDB" id="A0A914VDC5"/>
<proteinExistence type="predicted"/>
<evidence type="ECO:0000256" key="2">
    <source>
        <dbReference type="ARBA" id="ARBA00022771"/>
    </source>
</evidence>
<feature type="compositionally biased region" description="Polar residues" evidence="4">
    <location>
        <begin position="265"/>
        <end position="278"/>
    </location>
</feature>
<name>A0A914VDC5_9BILA</name>
<dbReference type="Proteomes" id="UP000887566">
    <property type="component" value="Unplaced"/>
</dbReference>
<feature type="domain" description="3CxxC-type" evidence="5">
    <location>
        <begin position="213"/>
        <end position="280"/>
    </location>
</feature>
<evidence type="ECO:0000313" key="6">
    <source>
        <dbReference type="Proteomes" id="UP000887566"/>
    </source>
</evidence>
<dbReference type="Pfam" id="PF13696">
    <property type="entry name" value="zf-CCHC_2"/>
    <property type="match status" value="1"/>
</dbReference>
<keyword evidence="2" id="KW-0863">Zinc-finger</keyword>
<dbReference type="WBParaSite" id="PSAMB.scaffold1810size27710.g15015.t1">
    <property type="protein sequence ID" value="PSAMB.scaffold1810size27710.g15015.t1"/>
    <property type="gene ID" value="PSAMB.scaffold1810size27710.g15015"/>
</dbReference>
<accession>A0A914VDC5</accession>
<keyword evidence="6" id="KW-1185">Reference proteome</keyword>
<protein>
    <submittedName>
        <fullName evidence="7">3CxxC-type domain-containing protein</fullName>
    </submittedName>
</protein>
<keyword evidence="1" id="KW-0479">Metal-binding</keyword>
<evidence type="ECO:0000256" key="4">
    <source>
        <dbReference type="SAM" id="MobiDB-lite"/>
    </source>
</evidence>
<dbReference type="GO" id="GO:0008270">
    <property type="term" value="F:zinc ion binding"/>
    <property type="evidence" value="ECO:0007669"/>
    <property type="project" value="UniProtKB-KW"/>
</dbReference>
<dbReference type="Pfam" id="PF17180">
    <property type="entry name" value="Zn_ribbon_3CxxC_2"/>
    <property type="match status" value="1"/>
</dbReference>
<feature type="region of interest" description="Disordered" evidence="4">
    <location>
        <begin position="265"/>
        <end position="308"/>
    </location>
</feature>
<organism evidence="6 7">
    <name type="scientific">Plectus sambesii</name>
    <dbReference type="NCBI Taxonomy" id="2011161"/>
    <lineage>
        <taxon>Eukaryota</taxon>
        <taxon>Metazoa</taxon>
        <taxon>Ecdysozoa</taxon>
        <taxon>Nematoda</taxon>
        <taxon>Chromadorea</taxon>
        <taxon>Plectida</taxon>
        <taxon>Plectina</taxon>
        <taxon>Plectoidea</taxon>
        <taxon>Plectidae</taxon>
        <taxon>Plectus</taxon>
    </lineage>
</organism>
<sequence length="308" mass="34610">MQQPGAVNQSWLNMLSPFMHENLSRLVQLRVEEQLLHRVDDGNSTVYWTKNDEESRSPISSGYASSRSTPLRSPASWMDTTFDYGSSDNSLDDLLTNWTSATAKEQQAVVVNRQASVAATRALLRQMSNCSSSATLVPSRQGSNASTIGVVRQMSQLNEFDENEIRNVLYQYKKKPGSNYVCHICHVREEHFIQDCPRRYVSEVTTPYQGYKQCYGEFQCTKCKRKWKSTKSWSNIGQACSKCPDVIVFPKKQFPIDKAVQQGRLTSRNSALSGSESSFGIERWSDSSSTGASVFGDDASDRDARSPF</sequence>